<evidence type="ECO:0000313" key="3">
    <source>
        <dbReference type="EMBL" id="KAG5597565.1"/>
    </source>
</evidence>
<name>A0A9J5YBR2_SOLCO</name>
<feature type="domain" description="Rab3-GAP regulatory subunit N-terminal" evidence="2">
    <location>
        <begin position="417"/>
        <end position="528"/>
    </location>
</feature>
<dbReference type="OrthoDB" id="360390at2759"/>
<feature type="domain" description="Rab3-GAP regulatory subunit N-terminal" evidence="2">
    <location>
        <begin position="28"/>
        <end position="119"/>
    </location>
</feature>
<protein>
    <submittedName>
        <fullName evidence="3">Uncharacterized protein</fullName>
    </submittedName>
</protein>
<evidence type="ECO:0000259" key="2">
    <source>
        <dbReference type="Pfam" id="PF14655"/>
    </source>
</evidence>
<keyword evidence="4" id="KW-1185">Reference proteome</keyword>
<organism evidence="3 4">
    <name type="scientific">Solanum commersonii</name>
    <name type="common">Commerson's wild potato</name>
    <name type="synonym">Commerson's nightshade</name>
    <dbReference type="NCBI Taxonomy" id="4109"/>
    <lineage>
        <taxon>Eukaryota</taxon>
        <taxon>Viridiplantae</taxon>
        <taxon>Streptophyta</taxon>
        <taxon>Embryophyta</taxon>
        <taxon>Tracheophyta</taxon>
        <taxon>Spermatophyta</taxon>
        <taxon>Magnoliopsida</taxon>
        <taxon>eudicotyledons</taxon>
        <taxon>Gunneridae</taxon>
        <taxon>Pentapetalae</taxon>
        <taxon>asterids</taxon>
        <taxon>lamiids</taxon>
        <taxon>Solanales</taxon>
        <taxon>Solanaceae</taxon>
        <taxon>Solanoideae</taxon>
        <taxon>Solaneae</taxon>
        <taxon>Solanum</taxon>
    </lineage>
</organism>
<gene>
    <name evidence="3" type="ORF">H5410_038797</name>
</gene>
<sequence length="1113" mass="124414">MARRNHTTELGCIACDDLSELGAGKEGWLVNNPNLLTALDTHSIALANRSLVLILHWSEGSDPVGNRVKIVPDLSPIEAEYISAIEWLVFDDIKVLVLGTSRGYLLIYSLRGDLIHKQEVVGIDEAVEFTFRKNFSEVANIVSPGKILRLRVRDTKRDLTQDASSEEVCVVMSGVIARFDGSDIQNMLQRWFRERHSQFWDERESENSADTFGRLPYQLWNVSKYGSCVDAAITGLMPPPLLELQGNAIFCPMTSGNFLKLLWYLNSAAFIVGQSSQRYYCAITVGADAVISAYRLSVDRSRSIVGAILSKVVPATFSTITSISKMLWGSDPSPTKRPEPNPQPFARAPFSRKSITSLHYLSGCRLEKAWSILDRIMVICLCLLWALGNALSNVVLTVDGTQIRPCHVAEPGKVDADHPRKGEKLTLSPSGTLAAITDSLGRILLLDTQALVVVRLWKGYRDASCLFVEMLAKKDIEASRSAYHEHVKSDYCLCLAIHAPRKGIVEIWQMRTGPRLLTIPCAKGSKILQPTYRFASSEVSVSSYVPLELVFLNGDSATIHKTVLIRPNFTTQQDISPKNDTPTTYFEVTNPIKLPKTKSCSYLVLKHDFAYTYGKPPILTNYTPPSNCPSKKFSKIILEWKATSKGRQFDRIFGIWLSGVEIFRSCTAEPRPNGVIWTVKKDITRYSSLLMTNQTLAVYIGNIVDSKYTGVYHVEIFVHFYPTEKVRNPFKGFDSGADLIVPISRNLPLNDVLWFEIENSTDVQSKEFKIPQNVYRAVLEIYVSFHENDEFWYGNLPNDYITANNRSDITGNGAFREVIVSLDDVVVGAVWPFTVIYTGGINPLLWRPISGIGSFDLPSYDIEITPLLGKILDGSSHNISFSVTNALNVWYVDANLHLWLDKKSVKTEGKLLEYSSLPLSFSLASNFTGLDGSFVTNARRSISMTGWVKSSYGIVTTRSSQSFSYSNYMVMGNDANLQVVDQTIEFNDTVYAKTRSFSVQVLESLKKFQLHMYSDGVEIGDKSYAAISNVTLIFDEKRLKYGSSASSVHNLQNAQGYMLVKDQSLDSGLGSTQQIYKYNDNKGCYFRNISSSNYTVLYDKVINSCSKLINTVS</sequence>
<dbReference type="InterPro" id="IPR056948">
    <property type="entry name" value="PNGaseA_N"/>
</dbReference>
<dbReference type="InterPro" id="IPR032839">
    <property type="entry name" value="RAB3GAP_N"/>
</dbReference>
<dbReference type="Pfam" id="PF25156">
    <property type="entry name" value="PNGase_A_C"/>
    <property type="match status" value="1"/>
</dbReference>
<feature type="domain" description="Rab3-GAP regulatory subunit N-terminal" evidence="2">
    <location>
        <begin position="140"/>
        <end position="346"/>
    </location>
</feature>
<dbReference type="AlphaFoldDB" id="A0A9J5YBR2"/>
<evidence type="ECO:0000259" key="1">
    <source>
        <dbReference type="Pfam" id="PF12222"/>
    </source>
</evidence>
<accession>A0A9J5YBR2</accession>
<dbReference type="Pfam" id="PF12222">
    <property type="entry name" value="PNGaseA"/>
    <property type="match status" value="1"/>
</dbReference>
<dbReference type="InterPro" id="IPR021102">
    <property type="entry name" value="PNGase_A"/>
</dbReference>
<comment type="caution">
    <text evidence="3">The sequence shown here is derived from an EMBL/GenBank/DDBJ whole genome shotgun (WGS) entry which is preliminary data.</text>
</comment>
<feature type="domain" description="Peptide N-acetyl-beta-D-glucosaminyl asparaginase amidase A N-terminal" evidence="1">
    <location>
        <begin position="596"/>
        <end position="914"/>
    </location>
</feature>
<dbReference type="Proteomes" id="UP000824120">
    <property type="component" value="Chromosome 7"/>
</dbReference>
<proteinExistence type="predicted"/>
<dbReference type="PANTHER" id="PTHR31104">
    <property type="entry name" value="PEPTIDE-N4-(N-ACETYL-BETA-GLUCOSAMINYL)ASPARAGINE AMIDASE A PROTEIN"/>
    <property type="match status" value="1"/>
</dbReference>
<reference evidence="3 4" key="1">
    <citation type="submission" date="2020-09" db="EMBL/GenBank/DDBJ databases">
        <title>De no assembly of potato wild relative species, Solanum commersonii.</title>
        <authorList>
            <person name="Cho K."/>
        </authorList>
    </citation>
    <scope>NUCLEOTIDE SEQUENCE [LARGE SCALE GENOMIC DNA]</scope>
    <source>
        <strain evidence="3">LZ3.2</strain>
        <tissue evidence="3">Leaf</tissue>
    </source>
</reference>
<evidence type="ECO:0000313" key="4">
    <source>
        <dbReference type="Proteomes" id="UP000824120"/>
    </source>
</evidence>
<dbReference type="EMBL" id="JACXVP010000007">
    <property type="protein sequence ID" value="KAG5597565.1"/>
    <property type="molecule type" value="Genomic_DNA"/>
</dbReference>
<dbReference type="Pfam" id="PF14655">
    <property type="entry name" value="RAB3GAP2_N"/>
    <property type="match status" value="3"/>
</dbReference>